<feature type="transmembrane region" description="Helical" evidence="1">
    <location>
        <begin position="270"/>
        <end position="290"/>
    </location>
</feature>
<name>A0AAD5MXA0_PARTN</name>
<dbReference type="AlphaFoldDB" id="A0AAD5MXA0"/>
<dbReference type="Proteomes" id="UP001196413">
    <property type="component" value="Unassembled WGS sequence"/>
</dbReference>
<keyword evidence="1" id="KW-1133">Transmembrane helix</keyword>
<evidence type="ECO:0000313" key="2">
    <source>
        <dbReference type="EMBL" id="KAJ1355801.1"/>
    </source>
</evidence>
<protein>
    <submittedName>
        <fullName evidence="2">Uncharacterized protein</fullName>
    </submittedName>
</protein>
<comment type="caution">
    <text evidence="2">The sequence shown here is derived from an EMBL/GenBank/DDBJ whole genome shotgun (WGS) entry which is preliminary data.</text>
</comment>
<evidence type="ECO:0000313" key="3">
    <source>
        <dbReference type="Proteomes" id="UP001196413"/>
    </source>
</evidence>
<accession>A0AAD5MXA0</accession>
<feature type="transmembrane region" description="Helical" evidence="1">
    <location>
        <begin position="310"/>
        <end position="331"/>
    </location>
</feature>
<organism evidence="2 3">
    <name type="scientific">Parelaphostrongylus tenuis</name>
    <name type="common">Meningeal worm</name>
    <dbReference type="NCBI Taxonomy" id="148309"/>
    <lineage>
        <taxon>Eukaryota</taxon>
        <taxon>Metazoa</taxon>
        <taxon>Ecdysozoa</taxon>
        <taxon>Nematoda</taxon>
        <taxon>Chromadorea</taxon>
        <taxon>Rhabditida</taxon>
        <taxon>Rhabditina</taxon>
        <taxon>Rhabditomorpha</taxon>
        <taxon>Strongyloidea</taxon>
        <taxon>Metastrongylidae</taxon>
        <taxon>Parelaphostrongylus</taxon>
    </lineage>
</organism>
<keyword evidence="1" id="KW-0812">Transmembrane</keyword>
<proteinExistence type="predicted"/>
<keyword evidence="3" id="KW-1185">Reference proteome</keyword>
<sequence>MMYSVKIEMRLALDPDTREAVVVLISRLICRCSIRTGQNKSFTIDNDITSNELRESSDFYILADNIAVLLTYNVENYHFSQYVLLLNDTTEKAMLTMKRTTTLPSLNSGLIVGMGLLNEGFLLATGYTGPEAVHRQVVGHLIAADPLNASTFPNKDITLMIRQFERFLVRHNADLHIFPAGILPEKDGLVFLLKSFEYDLFESKLIGKASFTTAGSRIQCELIPIDNSSILFPQLLCTRHVRQVCHRDGNIWMTIVTSNFEELTTWRWRVYLSVLLYIIKVITLFLRFVLWMRRLDGGVSLYFYMRILRWVYGPSMIPVTAPPPAFNMYGLDMKSLKFKRVPIEPRLCTYENAFVTYPLAIDCDRTGGVITAELGSSLKINYFPSQKTPLSLCKLAEHSVYRNFPAFEKSPLIRRSVGQLNWELL</sequence>
<gene>
    <name evidence="2" type="ORF">KIN20_013346</name>
</gene>
<reference evidence="2" key="1">
    <citation type="submission" date="2021-06" db="EMBL/GenBank/DDBJ databases">
        <title>Parelaphostrongylus tenuis whole genome reference sequence.</title>
        <authorList>
            <person name="Garwood T.J."/>
            <person name="Larsen P.A."/>
            <person name="Fountain-Jones N.M."/>
            <person name="Garbe J.R."/>
            <person name="Macchietto M.G."/>
            <person name="Kania S.A."/>
            <person name="Gerhold R.W."/>
            <person name="Richards J.E."/>
            <person name="Wolf T.M."/>
        </authorList>
    </citation>
    <scope>NUCLEOTIDE SEQUENCE</scope>
    <source>
        <strain evidence="2">MNPRO001-30</strain>
        <tissue evidence="2">Meninges</tissue>
    </source>
</reference>
<keyword evidence="1" id="KW-0472">Membrane</keyword>
<evidence type="ECO:0000256" key="1">
    <source>
        <dbReference type="SAM" id="Phobius"/>
    </source>
</evidence>
<dbReference type="EMBL" id="JAHQIW010002592">
    <property type="protein sequence ID" value="KAJ1355801.1"/>
    <property type="molecule type" value="Genomic_DNA"/>
</dbReference>